<name>A0A558GZR7_PAENT</name>
<dbReference type="OrthoDB" id="9771846at2"/>
<dbReference type="Proteomes" id="UP000316500">
    <property type="component" value="Unassembled WGS sequence"/>
</dbReference>
<dbReference type="CDD" id="cd06533">
    <property type="entry name" value="Glyco_transf_WecG_TagA"/>
    <property type="match status" value="1"/>
</dbReference>
<evidence type="ECO:0000256" key="1">
    <source>
        <dbReference type="ARBA" id="ARBA00022676"/>
    </source>
</evidence>
<keyword evidence="1" id="KW-0328">Glycosyltransferase</keyword>
<dbReference type="AlphaFoldDB" id="A0A558GZR7"/>
<accession>A0A558GZR7</accession>
<comment type="caution">
    <text evidence="3">The sequence shown here is derived from an EMBL/GenBank/DDBJ whole genome shotgun (WGS) entry which is preliminary data.</text>
</comment>
<proteinExistence type="predicted"/>
<keyword evidence="2 3" id="KW-0808">Transferase</keyword>
<dbReference type="EMBL" id="VNFK01000008">
    <property type="protein sequence ID" value="TVU62377.1"/>
    <property type="molecule type" value="Genomic_DNA"/>
</dbReference>
<dbReference type="GO" id="GO:0016758">
    <property type="term" value="F:hexosyltransferase activity"/>
    <property type="evidence" value="ECO:0007669"/>
    <property type="project" value="TreeGrafter"/>
</dbReference>
<evidence type="ECO:0000313" key="4">
    <source>
        <dbReference type="Proteomes" id="UP000316500"/>
    </source>
</evidence>
<sequence>MDPQRLGDARMSNGNVVTRRERVFDLPLDLLTMEESVDLCHHLVGERGHWRADLNASIVLAALEDTKLRQYVEASAISNADGQSIVWASRILGVPAPERVSGIDLFLELIRHAPERGDRVYLLGARDDVVHAVAEDFISRGVNVVGYRNGYWTADEESGVVEAIASAKPELLFLALPSPQKEHFVLRNKDQLGVGLVFGVGGSFDVISGRLKRAPLWVQKLGLEWCYRFAQEPRRLLKRYLVGNTRFVLLTLKTRFGRS</sequence>
<dbReference type="InterPro" id="IPR004629">
    <property type="entry name" value="WecG_TagA_CpsF"/>
</dbReference>
<dbReference type="Pfam" id="PF03808">
    <property type="entry name" value="Glyco_tran_WecG"/>
    <property type="match status" value="1"/>
</dbReference>
<protein>
    <submittedName>
        <fullName evidence="3">WecB/TagA/CpsF family glycosyltransferase</fullName>
    </submittedName>
</protein>
<evidence type="ECO:0000256" key="2">
    <source>
        <dbReference type="ARBA" id="ARBA00022679"/>
    </source>
</evidence>
<gene>
    <name evidence="3" type="ORF">FQP90_12105</name>
</gene>
<reference evidence="3 4" key="1">
    <citation type="submission" date="2019-07" db="EMBL/GenBank/DDBJ databases">
        <title>Diversity of Bacteria from Kongsfjorden, Arctic.</title>
        <authorList>
            <person name="Yu Y."/>
        </authorList>
    </citation>
    <scope>NUCLEOTIDE SEQUENCE [LARGE SCALE GENOMIC DNA]</scope>
    <source>
        <strain evidence="3 4">SM1928</strain>
    </source>
</reference>
<dbReference type="PANTHER" id="PTHR34136:SF1">
    <property type="entry name" value="UDP-N-ACETYL-D-MANNOSAMINURONIC ACID TRANSFERASE"/>
    <property type="match status" value="1"/>
</dbReference>
<dbReference type="NCBIfam" id="TIGR00696">
    <property type="entry name" value="wecG_tagA_cpsF"/>
    <property type="match status" value="1"/>
</dbReference>
<dbReference type="PANTHER" id="PTHR34136">
    <property type="match status" value="1"/>
</dbReference>
<organism evidence="3 4">
    <name type="scientific">Paenarthrobacter nitroguajacolicus</name>
    <name type="common">Arthrobacter nitroguajacolicus</name>
    <dbReference type="NCBI Taxonomy" id="211146"/>
    <lineage>
        <taxon>Bacteria</taxon>
        <taxon>Bacillati</taxon>
        <taxon>Actinomycetota</taxon>
        <taxon>Actinomycetes</taxon>
        <taxon>Micrococcales</taxon>
        <taxon>Micrococcaceae</taxon>
        <taxon>Paenarthrobacter</taxon>
    </lineage>
</organism>
<evidence type="ECO:0000313" key="3">
    <source>
        <dbReference type="EMBL" id="TVU62377.1"/>
    </source>
</evidence>